<comment type="similarity">
    <text evidence="2 6">Belongs to the arginine deiminase family.</text>
</comment>
<organism evidence="8 9">
    <name type="scientific">Listeria immobilis</name>
    <dbReference type="NCBI Taxonomy" id="2713502"/>
    <lineage>
        <taxon>Bacteria</taxon>
        <taxon>Bacillati</taxon>
        <taxon>Bacillota</taxon>
        <taxon>Bacilli</taxon>
        <taxon>Bacillales</taxon>
        <taxon>Listeriaceae</taxon>
        <taxon>Listeria</taxon>
    </lineage>
</organism>
<comment type="subcellular location">
    <subcellularLocation>
        <location evidence="6">Cytoplasm</location>
    </subcellularLocation>
</comment>
<dbReference type="PANTHER" id="PTHR47271">
    <property type="entry name" value="ARGININE DEIMINASE"/>
    <property type="match status" value="1"/>
</dbReference>
<dbReference type="InterPro" id="IPR003876">
    <property type="entry name" value="Arg_deiminase"/>
</dbReference>
<evidence type="ECO:0000256" key="3">
    <source>
        <dbReference type="ARBA" id="ARBA00022503"/>
    </source>
</evidence>
<dbReference type="Pfam" id="PF02274">
    <property type="entry name" value="ADI"/>
    <property type="match status" value="1"/>
</dbReference>
<dbReference type="NCBIfam" id="TIGR01078">
    <property type="entry name" value="arcA"/>
    <property type="match status" value="1"/>
</dbReference>
<protein>
    <recommendedName>
        <fullName evidence="6">Arginine deiminase</fullName>
        <shortName evidence="6">ADI</shortName>
        <ecNumber evidence="6">3.5.3.6</ecNumber>
    </recommendedName>
    <alternativeName>
        <fullName evidence="6">Arginine dihydrolase</fullName>
        <shortName evidence="6">AD</shortName>
    </alternativeName>
</protein>
<keyword evidence="6" id="KW-0963">Cytoplasm</keyword>
<keyword evidence="4 6" id="KW-0378">Hydrolase</keyword>
<dbReference type="GO" id="GO:0016990">
    <property type="term" value="F:arginine deiminase activity"/>
    <property type="evidence" value="ECO:0007669"/>
    <property type="project" value="UniProtKB-UniRule"/>
</dbReference>
<feature type="active site" description="Amidino-cysteine intermediate" evidence="6 7">
    <location>
        <position position="399"/>
    </location>
</feature>
<accession>A0A7X0X4P0</accession>
<evidence type="ECO:0000256" key="7">
    <source>
        <dbReference type="PIRSR" id="PIRSR006356-1"/>
    </source>
</evidence>
<dbReference type="SUPFAM" id="SSF55909">
    <property type="entry name" value="Pentein"/>
    <property type="match status" value="1"/>
</dbReference>
<keyword evidence="3 6" id="KW-0056">Arginine metabolism</keyword>
<evidence type="ECO:0000313" key="9">
    <source>
        <dbReference type="Proteomes" id="UP000561617"/>
    </source>
</evidence>
<reference evidence="8 9" key="1">
    <citation type="submission" date="2020-03" db="EMBL/GenBank/DDBJ databases">
        <title>Soil Listeria distribution.</title>
        <authorList>
            <person name="Liao J."/>
            <person name="Wiedmann M."/>
        </authorList>
    </citation>
    <scope>NUCLEOTIDE SEQUENCE [LARGE SCALE GENOMIC DNA]</scope>
    <source>
        <strain evidence="8 9">FSL L7-1554</strain>
    </source>
</reference>
<dbReference type="AlphaFoldDB" id="A0A7X0X4P0"/>
<evidence type="ECO:0000256" key="2">
    <source>
        <dbReference type="ARBA" id="ARBA00010206"/>
    </source>
</evidence>
<dbReference type="EMBL" id="JAASTW010000001">
    <property type="protein sequence ID" value="MBC1487587.1"/>
    <property type="molecule type" value="Genomic_DNA"/>
</dbReference>
<evidence type="ECO:0000256" key="4">
    <source>
        <dbReference type="ARBA" id="ARBA00022801"/>
    </source>
</evidence>
<comment type="pathway">
    <text evidence="1 6">Amino-acid degradation; L-arginine degradation via ADI pathway; carbamoyl phosphate from L-arginine: step 1/2.</text>
</comment>
<dbReference type="NCBIfam" id="NF002381">
    <property type="entry name" value="PRK01388.1"/>
    <property type="match status" value="1"/>
</dbReference>
<dbReference type="PANTHER" id="PTHR47271:SF2">
    <property type="entry name" value="ARGININE DEIMINASE"/>
    <property type="match status" value="1"/>
</dbReference>
<sequence length="409" mass="46875">MEVENILNITSEIGRLKTVLVKRPGSELENITPEYLQSLLFDDIPYLKMMQKEHDYFVKTMQDAQIEVLYLEKLAAEALRESGNKEAFLTKMIQESNQMDASALYVRDYLMSFNESEMINKLMSGLKKSEIPERKKKHLNEMMEKQYPFFLDPLPNLYFTRDPAAVIGSGVTINKMFQPARRRESMFMELILQHHPRFNKQEIPIWINREAQFPMEGGDELILNNETILIGVSERTDARAVEQLAENLFSRGAEIKRVLAVEIPETRSFMHLDTVFTMVNFDQFTIHPAIQNKQGELNVYILEKSENGLEITPRKDFQQVIAEVLQVPEVDFIPCGGEDVIVSAREQWNDGANTLAIAPGEVVTYDRNQVSNDLLRSAGINVHEVISSELSRGRGGPRCMSMPIVRENL</sequence>
<dbReference type="Proteomes" id="UP000561617">
    <property type="component" value="Unassembled WGS sequence"/>
</dbReference>
<dbReference type="Gene3D" id="1.10.3930.10">
    <property type="entry name" value="Arginine deiminase"/>
    <property type="match status" value="1"/>
</dbReference>
<evidence type="ECO:0000256" key="6">
    <source>
        <dbReference type="HAMAP-Rule" id="MF_00242"/>
    </source>
</evidence>
<dbReference type="UniPathway" id="UPA00254">
    <property type="reaction ID" value="UER00364"/>
</dbReference>
<evidence type="ECO:0000256" key="1">
    <source>
        <dbReference type="ARBA" id="ARBA00005213"/>
    </source>
</evidence>
<dbReference type="EC" id="3.5.3.6" evidence="6"/>
<dbReference type="PRINTS" id="PR01466">
    <property type="entry name" value="ARGDEIMINASE"/>
</dbReference>
<dbReference type="PIRSF" id="PIRSF006356">
    <property type="entry name" value="Arg_deiminase"/>
    <property type="match status" value="1"/>
</dbReference>
<dbReference type="GO" id="GO:0019546">
    <property type="term" value="P:L-arginine deiminase pathway"/>
    <property type="evidence" value="ECO:0007669"/>
    <property type="project" value="UniProtKB-UniRule"/>
</dbReference>
<name>A0A7X0X4P0_9LIST</name>
<comment type="catalytic activity">
    <reaction evidence="5 6">
        <text>L-arginine + H2O = L-citrulline + NH4(+)</text>
        <dbReference type="Rhea" id="RHEA:19597"/>
        <dbReference type="ChEBI" id="CHEBI:15377"/>
        <dbReference type="ChEBI" id="CHEBI:28938"/>
        <dbReference type="ChEBI" id="CHEBI:32682"/>
        <dbReference type="ChEBI" id="CHEBI:57743"/>
        <dbReference type="EC" id="3.5.3.6"/>
    </reaction>
</comment>
<gene>
    <name evidence="6 8" type="primary">arcA</name>
    <name evidence="8" type="ORF">HCJ38_00905</name>
</gene>
<dbReference type="RefSeq" id="WP_185380440.1">
    <property type="nucleotide sequence ID" value="NZ_JAASTW010000001.1"/>
</dbReference>
<dbReference type="GO" id="GO:0005737">
    <property type="term" value="C:cytoplasm"/>
    <property type="evidence" value="ECO:0007669"/>
    <property type="project" value="UniProtKB-SubCell"/>
</dbReference>
<evidence type="ECO:0000256" key="5">
    <source>
        <dbReference type="ARBA" id="ARBA00049429"/>
    </source>
</evidence>
<proteinExistence type="inferred from homology"/>
<comment type="caution">
    <text evidence="8">The sequence shown here is derived from an EMBL/GenBank/DDBJ whole genome shotgun (WGS) entry which is preliminary data.</text>
</comment>
<dbReference type="HAMAP" id="MF_00242">
    <property type="entry name" value="Arg_deiminase"/>
    <property type="match status" value="1"/>
</dbReference>
<evidence type="ECO:0000313" key="8">
    <source>
        <dbReference type="EMBL" id="MBC1487587.1"/>
    </source>
</evidence>
<dbReference type="Gene3D" id="3.75.10.10">
    <property type="entry name" value="L-arginine/glycine Amidinotransferase, Chain A"/>
    <property type="match status" value="1"/>
</dbReference>